<proteinExistence type="inferred from homology"/>
<organism evidence="4 5">
    <name type="scientific">Cotesia glomerata</name>
    <name type="common">Lepidopteran parasitic wasp</name>
    <name type="synonym">Apanteles glomeratus</name>
    <dbReference type="NCBI Taxonomy" id="32391"/>
    <lineage>
        <taxon>Eukaryota</taxon>
        <taxon>Metazoa</taxon>
        <taxon>Ecdysozoa</taxon>
        <taxon>Arthropoda</taxon>
        <taxon>Hexapoda</taxon>
        <taxon>Insecta</taxon>
        <taxon>Pterygota</taxon>
        <taxon>Neoptera</taxon>
        <taxon>Endopterygota</taxon>
        <taxon>Hymenoptera</taxon>
        <taxon>Apocrita</taxon>
        <taxon>Ichneumonoidea</taxon>
        <taxon>Braconidae</taxon>
        <taxon>Microgastrinae</taxon>
        <taxon>Cotesia</taxon>
    </lineage>
</organism>
<reference evidence="4 5" key="1">
    <citation type="journal article" date="2021" name="J. Hered.">
        <title>A chromosome-level genome assembly of the parasitoid wasp, Cotesia glomerata (Hymenoptera: Braconidae).</title>
        <authorList>
            <person name="Pinto B.J."/>
            <person name="Weis J.J."/>
            <person name="Gamble T."/>
            <person name="Ode P.J."/>
            <person name="Paul R."/>
            <person name="Zaspel J.M."/>
        </authorList>
    </citation>
    <scope>NUCLEOTIDE SEQUENCE [LARGE SCALE GENOMIC DNA]</scope>
    <source>
        <strain evidence="4">CgM1</strain>
    </source>
</reference>
<dbReference type="PANTHER" id="PTHR11783">
    <property type="entry name" value="SULFOTRANSFERASE SULT"/>
    <property type="match status" value="1"/>
</dbReference>
<comment type="similarity">
    <text evidence="1">Belongs to the sulfotransferase 1 family.</text>
</comment>
<comment type="caution">
    <text evidence="4">The sequence shown here is derived from an EMBL/GenBank/DDBJ whole genome shotgun (WGS) entry which is preliminary data.</text>
</comment>
<evidence type="ECO:0000259" key="3">
    <source>
        <dbReference type="Pfam" id="PF00685"/>
    </source>
</evidence>
<evidence type="ECO:0000256" key="1">
    <source>
        <dbReference type="ARBA" id="ARBA00005771"/>
    </source>
</evidence>
<accession>A0AAV7HT87</accession>
<evidence type="ECO:0000256" key="2">
    <source>
        <dbReference type="ARBA" id="ARBA00022679"/>
    </source>
</evidence>
<keyword evidence="2" id="KW-0808">Transferase</keyword>
<gene>
    <name evidence="4" type="ORF">KQX54_005616</name>
</gene>
<dbReference type="InterPro" id="IPR027417">
    <property type="entry name" value="P-loop_NTPase"/>
</dbReference>
<evidence type="ECO:0000313" key="5">
    <source>
        <dbReference type="Proteomes" id="UP000826195"/>
    </source>
</evidence>
<dbReference type="SUPFAM" id="SSF52540">
    <property type="entry name" value="P-loop containing nucleoside triphosphate hydrolases"/>
    <property type="match status" value="1"/>
</dbReference>
<dbReference type="GO" id="GO:0008146">
    <property type="term" value="F:sulfotransferase activity"/>
    <property type="evidence" value="ECO:0007669"/>
    <property type="project" value="InterPro"/>
</dbReference>
<evidence type="ECO:0000313" key="4">
    <source>
        <dbReference type="EMBL" id="KAH0534591.1"/>
    </source>
</evidence>
<name>A0AAV7HT87_COTGL</name>
<dbReference type="Gene3D" id="3.40.50.300">
    <property type="entry name" value="P-loop containing nucleotide triphosphate hydrolases"/>
    <property type="match status" value="1"/>
</dbReference>
<dbReference type="EMBL" id="JAHXZJ010002982">
    <property type="protein sequence ID" value="KAH0534591.1"/>
    <property type="molecule type" value="Genomic_DNA"/>
</dbReference>
<protein>
    <recommendedName>
        <fullName evidence="3">Sulfotransferase domain-containing protein</fullName>
    </recommendedName>
</protein>
<dbReference type="Pfam" id="PF00685">
    <property type="entry name" value="Sulfotransfer_1"/>
    <property type="match status" value="1"/>
</dbReference>
<dbReference type="InterPro" id="IPR000863">
    <property type="entry name" value="Sulfotransferase_dom"/>
</dbReference>
<sequence length="335" mass="38716">MELKFTTVEGKVGATLDRMFGVQTSFLRVEPGNCLLPPQYVTLGKKIRDMEIYPDDVWMVSYPRTGSHWAQEMVWCIGNDLDFEKAKVPLLIRNPLLESSALMVTGKYVDFFSQFGNSVENVEKAARPRYVKTHLPWELLPQQIKSKKPKVIYVTRNPKDTCVSLFHYLKLIHDYNGTFEELAELFVNNTAPMNPFWQHVLSFWNRRNEENILFLTYEEMKRDQITAIHKTADFLGKSLTEEQVKALASHLEFSKMAANPAINLEAVLANGNKIEETSNGNGEKCENNNGTDKFIRKGKIGDWRNHMNEELTRKFDLWAEKNFKNTGLEFDYGDE</sequence>
<keyword evidence="5" id="KW-1185">Reference proteome</keyword>
<dbReference type="Proteomes" id="UP000826195">
    <property type="component" value="Unassembled WGS sequence"/>
</dbReference>
<feature type="domain" description="Sulfotransferase" evidence="3">
    <location>
        <begin position="54"/>
        <end position="327"/>
    </location>
</feature>
<dbReference type="AlphaFoldDB" id="A0AAV7HT87"/>